<evidence type="ECO:0000256" key="1">
    <source>
        <dbReference type="SAM" id="MobiDB-lite"/>
    </source>
</evidence>
<dbReference type="Proteomes" id="UP001642487">
    <property type="component" value="Chromosome 10"/>
</dbReference>
<name>A0ABP0XTF6_9ROSI</name>
<dbReference type="EMBL" id="OZ021744">
    <property type="protein sequence ID" value="CAK9311446.1"/>
    <property type="molecule type" value="Genomic_DNA"/>
</dbReference>
<reference evidence="2 3" key="1">
    <citation type="submission" date="2024-03" db="EMBL/GenBank/DDBJ databases">
        <authorList>
            <person name="Gkanogiannis A."/>
            <person name="Becerra Lopez-Lavalle L."/>
        </authorList>
    </citation>
    <scope>NUCLEOTIDE SEQUENCE [LARGE SCALE GENOMIC DNA]</scope>
</reference>
<protein>
    <recommendedName>
        <fullName evidence="4">DUF4283 domain-containing protein</fullName>
    </recommendedName>
</protein>
<gene>
    <name evidence="2" type="ORF">CITCOLO1_LOCUS3106</name>
</gene>
<keyword evidence="3" id="KW-1185">Reference proteome</keyword>
<evidence type="ECO:0000313" key="2">
    <source>
        <dbReference type="EMBL" id="CAK9311446.1"/>
    </source>
</evidence>
<feature type="region of interest" description="Disordered" evidence="1">
    <location>
        <begin position="89"/>
        <end position="113"/>
    </location>
</feature>
<sequence length="125" mass="14350">MNRRANFEAFKSVMKNVGKVLATKCSEAGISSFVFQVYGLWTFDLLVLTTTPSENEQLVDLKFSLASFWLNFHNVPVSYITREMNKIKKKKREKKKKRANQIFSAPPPAGGGKLKTWTQHLKLLR</sequence>
<accession>A0ABP0XTF6</accession>
<organism evidence="2 3">
    <name type="scientific">Citrullus colocynthis</name>
    <name type="common">colocynth</name>
    <dbReference type="NCBI Taxonomy" id="252529"/>
    <lineage>
        <taxon>Eukaryota</taxon>
        <taxon>Viridiplantae</taxon>
        <taxon>Streptophyta</taxon>
        <taxon>Embryophyta</taxon>
        <taxon>Tracheophyta</taxon>
        <taxon>Spermatophyta</taxon>
        <taxon>Magnoliopsida</taxon>
        <taxon>eudicotyledons</taxon>
        <taxon>Gunneridae</taxon>
        <taxon>Pentapetalae</taxon>
        <taxon>rosids</taxon>
        <taxon>fabids</taxon>
        <taxon>Cucurbitales</taxon>
        <taxon>Cucurbitaceae</taxon>
        <taxon>Benincaseae</taxon>
        <taxon>Citrullus</taxon>
    </lineage>
</organism>
<evidence type="ECO:0000313" key="3">
    <source>
        <dbReference type="Proteomes" id="UP001642487"/>
    </source>
</evidence>
<evidence type="ECO:0008006" key="4">
    <source>
        <dbReference type="Google" id="ProtNLM"/>
    </source>
</evidence>
<proteinExistence type="predicted"/>
<feature type="compositionally biased region" description="Basic residues" evidence="1">
    <location>
        <begin position="89"/>
        <end position="99"/>
    </location>
</feature>